<evidence type="ECO:0000313" key="1">
    <source>
        <dbReference type="EMBL" id="GCE14984.1"/>
    </source>
</evidence>
<evidence type="ECO:0000313" key="2">
    <source>
        <dbReference type="Proteomes" id="UP000287352"/>
    </source>
</evidence>
<keyword evidence="2" id="KW-1185">Reference proteome</keyword>
<name>A0A402A771_9CHLR</name>
<gene>
    <name evidence="1" type="ORF">KTT_48430</name>
</gene>
<dbReference type="AlphaFoldDB" id="A0A402A771"/>
<dbReference type="Proteomes" id="UP000287352">
    <property type="component" value="Unassembled WGS sequence"/>
</dbReference>
<dbReference type="EMBL" id="BIFR01000002">
    <property type="protein sequence ID" value="GCE14984.1"/>
    <property type="molecule type" value="Genomic_DNA"/>
</dbReference>
<comment type="caution">
    <text evidence="1">The sequence shown here is derived from an EMBL/GenBank/DDBJ whole genome shotgun (WGS) entry which is preliminary data.</text>
</comment>
<organism evidence="1 2">
    <name type="scientific">Tengunoibacter tsumagoiensis</name>
    <dbReference type="NCBI Taxonomy" id="2014871"/>
    <lineage>
        <taxon>Bacteria</taxon>
        <taxon>Bacillati</taxon>
        <taxon>Chloroflexota</taxon>
        <taxon>Ktedonobacteria</taxon>
        <taxon>Ktedonobacterales</taxon>
        <taxon>Dictyobacteraceae</taxon>
        <taxon>Tengunoibacter</taxon>
    </lineage>
</organism>
<protein>
    <submittedName>
        <fullName evidence="1">Uncharacterized protein</fullName>
    </submittedName>
</protein>
<proteinExistence type="predicted"/>
<reference evidence="2" key="1">
    <citation type="submission" date="2018-12" db="EMBL/GenBank/DDBJ databases">
        <title>Tengunoibacter tsumagoiensis gen. nov., sp. nov., Dictyobacter kobayashii sp. nov., D. alpinus sp. nov., and D. joshuensis sp. nov. and description of Dictyobacteraceae fam. nov. within the order Ktedonobacterales isolated from Tengu-no-mugimeshi.</title>
        <authorList>
            <person name="Wang C.M."/>
            <person name="Zheng Y."/>
            <person name="Sakai Y."/>
            <person name="Toyoda A."/>
            <person name="Minakuchi Y."/>
            <person name="Abe K."/>
            <person name="Yokota A."/>
            <person name="Yabe S."/>
        </authorList>
    </citation>
    <scope>NUCLEOTIDE SEQUENCE [LARGE SCALE GENOMIC DNA]</scope>
    <source>
        <strain evidence="2">Uno3</strain>
    </source>
</reference>
<sequence>MDHSDKIEKLSLREDMFFHLCRGVRKKWIVLILFGKLDIYSLVQVEFYHSTLISGKGTNPPYGEAVMSPNGSLLDTRCLWAMMGQIKW</sequence>
<accession>A0A402A771</accession>